<sequence length="314" mass="33272">MERIAALAFVAAAAFAVPATSQIVPPPPLDIPVDELAIGEADLRMTVPVSIAGKGSWPFVIDTGAERTVVSHELADRLALLPGRTVRVMTMSGSVVAPTTLVPMLRLKALTPDTIEAPTFTRANLGAIGMLGIDALQGQKVAIDFDRNRMTLTPSKKRMLRRSSPDEIVIVARSLYGQLIVTDARWRGKKIAVVIDTGSPVTIANPALLRIATRKPPPFLGAMSVITPSGATLSADAYRLERLEVGGVAFDGVSVAVADAAPFARFGLGDTPALLLGMETLRLFRAVEIDFANRAIRLTLPRGSRVSGTSVTGF</sequence>
<dbReference type="Pfam" id="PF13650">
    <property type="entry name" value="Asp_protease_2"/>
    <property type="match status" value="1"/>
</dbReference>
<organism evidence="2 3">
    <name type="scientific">Sphingomonas longa</name>
    <dbReference type="NCBI Taxonomy" id="2778730"/>
    <lineage>
        <taxon>Bacteria</taxon>
        <taxon>Pseudomonadati</taxon>
        <taxon>Pseudomonadota</taxon>
        <taxon>Alphaproteobacteria</taxon>
        <taxon>Sphingomonadales</taxon>
        <taxon>Sphingomonadaceae</taxon>
        <taxon>Sphingomonas</taxon>
    </lineage>
</organism>
<keyword evidence="2" id="KW-0645">Protease</keyword>
<dbReference type="EMBL" id="JAFEMC010000002">
    <property type="protein sequence ID" value="MBM6576420.1"/>
    <property type="molecule type" value="Genomic_DNA"/>
</dbReference>
<accession>A0ABS2D680</accession>
<dbReference type="GO" id="GO:0006508">
    <property type="term" value="P:proteolysis"/>
    <property type="evidence" value="ECO:0007669"/>
    <property type="project" value="UniProtKB-KW"/>
</dbReference>
<keyword evidence="2" id="KW-0378">Hydrolase</keyword>
<dbReference type="Pfam" id="PF13975">
    <property type="entry name" value="gag-asp_proteas"/>
    <property type="match status" value="1"/>
</dbReference>
<dbReference type="RefSeq" id="WP_204198533.1">
    <property type="nucleotide sequence ID" value="NZ_JAFEMC010000002.1"/>
</dbReference>
<dbReference type="GO" id="GO:0008233">
    <property type="term" value="F:peptidase activity"/>
    <property type="evidence" value="ECO:0007669"/>
    <property type="project" value="UniProtKB-KW"/>
</dbReference>
<gene>
    <name evidence="2" type="ORF">ILT43_08540</name>
</gene>
<reference evidence="2 3" key="1">
    <citation type="submission" date="2020-12" db="EMBL/GenBank/DDBJ databases">
        <title>Sphingomonas sp.</title>
        <authorList>
            <person name="Kim M.K."/>
        </authorList>
    </citation>
    <scope>NUCLEOTIDE SEQUENCE [LARGE SCALE GENOMIC DNA]</scope>
    <source>
        <strain evidence="2 3">BT552</strain>
    </source>
</reference>
<protein>
    <submittedName>
        <fullName evidence="2">Aspartyl protease family protein</fullName>
    </submittedName>
</protein>
<keyword evidence="1" id="KW-0732">Signal</keyword>
<dbReference type="SUPFAM" id="SSF50630">
    <property type="entry name" value="Acid proteases"/>
    <property type="match status" value="2"/>
</dbReference>
<feature type="chain" id="PRO_5045211521" evidence="1">
    <location>
        <begin position="22"/>
        <end position="314"/>
    </location>
</feature>
<keyword evidence="3" id="KW-1185">Reference proteome</keyword>
<feature type="signal peptide" evidence="1">
    <location>
        <begin position="1"/>
        <end position="21"/>
    </location>
</feature>
<dbReference type="Gene3D" id="2.40.70.10">
    <property type="entry name" value="Acid Proteases"/>
    <property type="match status" value="2"/>
</dbReference>
<dbReference type="Proteomes" id="UP000763641">
    <property type="component" value="Unassembled WGS sequence"/>
</dbReference>
<evidence type="ECO:0000313" key="2">
    <source>
        <dbReference type="EMBL" id="MBM6576420.1"/>
    </source>
</evidence>
<proteinExistence type="predicted"/>
<comment type="caution">
    <text evidence="2">The sequence shown here is derived from an EMBL/GenBank/DDBJ whole genome shotgun (WGS) entry which is preliminary data.</text>
</comment>
<name>A0ABS2D680_9SPHN</name>
<dbReference type="CDD" id="cd05483">
    <property type="entry name" value="retropepsin_like_bacteria"/>
    <property type="match status" value="1"/>
</dbReference>
<dbReference type="InterPro" id="IPR034122">
    <property type="entry name" value="Retropepsin-like_bacterial"/>
</dbReference>
<dbReference type="InterPro" id="IPR021109">
    <property type="entry name" value="Peptidase_aspartic_dom_sf"/>
</dbReference>
<evidence type="ECO:0000256" key="1">
    <source>
        <dbReference type="SAM" id="SignalP"/>
    </source>
</evidence>
<evidence type="ECO:0000313" key="3">
    <source>
        <dbReference type="Proteomes" id="UP000763641"/>
    </source>
</evidence>